<keyword evidence="2" id="KW-0808">Transferase</keyword>
<dbReference type="GO" id="GO:0008171">
    <property type="term" value="F:O-methyltransferase activity"/>
    <property type="evidence" value="ECO:0007669"/>
    <property type="project" value="InterPro"/>
</dbReference>
<dbReference type="InterPro" id="IPR029063">
    <property type="entry name" value="SAM-dependent_MTases_sf"/>
</dbReference>
<dbReference type="InterPro" id="IPR002935">
    <property type="entry name" value="SAM_O-MeTrfase"/>
</dbReference>
<dbReference type="PROSITE" id="PS51682">
    <property type="entry name" value="SAM_OMT_I"/>
    <property type="match status" value="1"/>
</dbReference>
<reference evidence="4 5" key="1">
    <citation type="submission" date="2019-02" db="EMBL/GenBank/DDBJ databases">
        <title>The Batch Genome Submission of Acinetobacter spp. strains.</title>
        <authorList>
            <person name="Qin J."/>
            <person name="Hu Y."/>
            <person name="Ye H."/>
            <person name="Wei L."/>
            <person name="Feng Y."/>
            <person name="Zong Z."/>
        </authorList>
    </citation>
    <scope>NUCLEOTIDE SEQUENCE [LARGE SCALE GENOMIC DNA]</scope>
    <source>
        <strain evidence="4 5">WCHABo060081</strain>
    </source>
</reference>
<sequence>MSIPEEFLKQVNALYQQFQAHDAQQSDRLNRYRNIEPESAHVLAVLIRTQQAQNILEIGTSTGYSTLWLANAAQSTQGHVTTIEIDSERTKQAQSYAEQLQLRNLVDFQVADALLFLRQCNEIYDFILLDAERDAYVEYWQYLPNLLKKKGGLLVVDNVLSHASEVAEFIALVQESKQFMCVTLPVGAGLLLVTAN</sequence>
<dbReference type="Proteomes" id="UP000293483">
    <property type="component" value="Unassembled WGS sequence"/>
</dbReference>
<organism evidence="4 5">
    <name type="scientific">Acinetobacter bouvetii</name>
    <dbReference type="NCBI Taxonomy" id="202951"/>
    <lineage>
        <taxon>Bacteria</taxon>
        <taxon>Pseudomonadati</taxon>
        <taxon>Pseudomonadota</taxon>
        <taxon>Gammaproteobacteria</taxon>
        <taxon>Moraxellales</taxon>
        <taxon>Moraxellaceae</taxon>
        <taxon>Acinetobacter</taxon>
    </lineage>
</organism>
<dbReference type="EMBL" id="SGSU01000017">
    <property type="protein sequence ID" value="RZG65246.1"/>
    <property type="molecule type" value="Genomic_DNA"/>
</dbReference>
<dbReference type="AlphaFoldDB" id="A0A4Q7ATR6"/>
<name>A0A4Q7ATR6_9GAMM</name>
<dbReference type="Pfam" id="PF01596">
    <property type="entry name" value="Methyltransf_3"/>
    <property type="match status" value="1"/>
</dbReference>
<dbReference type="CDD" id="cd02440">
    <property type="entry name" value="AdoMet_MTases"/>
    <property type="match status" value="1"/>
</dbReference>
<dbReference type="PANTHER" id="PTHR43167">
    <property type="entry name" value="PUTATIVE (AFU_ORTHOLOGUE AFUA_6G01830)-RELATED"/>
    <property type="match status" value="1"/>
</dbReference>
<evidence type="ECO:0000256" key="1">
    <source>
        <dbReference type="ARBA" id="ARBA00022603"/>
    </source>
</evidence>
<protein>
    <submittedName>
        <fullName evidence="4">DUF1442 domain-containing protein</fullName>
    </submittedName>
</protein>
<comment type="caution">
    <text evidence="4">The sequence shown here is derived from an EMBL/GenBank/DDBJ whole genome shotgun (WGS) entry which is preliminary data.</text>
</comment>
<evidence type="ECO:0000313" key="5">
    <source>
        <dbReference type="Proteomes" id="UP000293483"/>
    </source>
</evidence>
<dbReference type="PANTHER" id="PTHR43167:SF1">
    <property type="entry name" value="PUTATIVE (AFU_ORTHOLOGUE AFUA_6G01830)-RELATED"/>
    <property type="match status" value="1"/>
</dbReference>
<evidence type="ECO:0000313" key="4">
    <source>
        <dbReference type="EMBL" id="RZG65246.1"/>
    </source>
</evidence>
<gene>
    <name evidence="4" type="ORF">EXE25_14585</name>
</gene>
<evidence type="ECO:0000256" key="3">
    <source>
        <dbReference type="ARBA" id="ARBA00022691"/>
    </source>
</evidence>
<dbReference type="RefSeq" id="WP_130147517.1">
    <property type="nucleotide sequence ID" value="NZ_SGSU01000017.1"/>
</dbReference>
<dbReference type="STRING" id="202951.GCA_001485025_01756"/>
<keyword evidence="1" id="KW-0489">Methyltransferase</keyword>
<evidence type="ECO:0000256" key="2">
    <source>
        <dbReference type="ARBA" id="ARBA00022679"/>
    </source>
</evidence>
<proteinExistence type="predicted"/>
<dbReference type="GO" id="GO:0032259">
    <property type="term" value="P:methylation"/>
    <property type="evidence" value="ECO:0007669"/>
    <property type="project" value="UniProtKB-KW"/>
</dbReference>
<dbReference type="Gene3D" id="3.40.50.150">
    <property type="entry name" value="Vaccinia Virus protein VP39"/>
    <property type="match status" value="1"/>
</dbReference>
<dbReference type="SUPFAM" id="SSF53335">
    <property type="entry name" value="S-adenosyl-L-methionine-dependent methyltransferases"/>
    <property type="match status" value="1"/>
</dbReference>
<keyword evidence="3" id="KW-0949">S-adenosyl-L-methionine</keyword>
<accession>A0A4Q7ATR6</accession>